<dbReference type="Pfam" id="PF10025">
    <property type="entry name" value="DUF2267"/>
    <property type="match status" value="1"/>
</dbReference>
<keyword evidence="2" id="KW-1185">Reference proteome</keyword>
<accession>A0A918NS15</accession>
<protein>
    <recommendedName>
        <fullName evidence="3">DUF2267 domain-containing protein</fullName>
    </recommendedName>
</protein>
<dbReference type="Proteomes" id="UP000619244">
    <property type="component" value="Unassembled WGS sequence"/>
</dbReference>
<name>A0A918NS15_9ACTN</name>
<organism evidence="1 2">
    <name type="scientific">Streptomyces minutiscleroticus</name>
    <dbReference type="NCBI Taxonomy" id="68238"/>
    <lineage>
        <taxon>Bacteria</taxon>
        <taxon>Bacillati</taxon>
        <taxon>Actinomycetota</taxon>
        <taxon>Actinomycetes</taxon>
        <taxon>Kitasatosporales</taxon>
        <taxon>Streptomycetaceae</taxon>
        <taxon>Streptomyces</taxon>
    </lineage>
</organism>
<evidence type="ECO:0000313" key="1">
    <source>
        <dbReference type="EMBL" id="GGX90536.1"/>
    </source>
</evidence>
<dbReference type="EMBL" id="BMVU01000028">
    <property type="protein sequence ID" value="GGX90536.1"/>
    <property type="molecule type" value="Genomic_DNA"/>
</dbReference>
<reference evidence="1" key="2">
    <citation type="submission" date="2020-09" db="EMBL/GenBank/DDBJ databases">
        <authorList>
            <person name="Sun Q."/>
            <person name="Ohkuma M."/>
        </authorList>
    </citation>
    <scope>NUCLEOTIDE SEQUENCE</scope>
    <source>
        <strain evidence="1">JCM 4790</strain>
    </source>
</reference>
<gene>
    <name evidence="1" type="ORF">GCM10010358_50660</name>
</gene>
<reference evidence="1" key="1">
    <citation type="journal article" date="2014" name="Int. J. Syst. Evol. Microbiol.">
        <title>Complete genome sequence of Corynebacterium casei LMG S-19264T (=DSM 44701T), isolated from a smear-ripened cheese.</title>
        <authorList>
            <consortium name="US DOE Joint Genome Institute (JGI-PGF)"/>
            <person name="Walter F."/>
            <person name="Albersmeier A."/>
            <person name="Kalinowski J."/>
            <person name="Ruckert C."/>
        </authorList>
    </citation>
    <scope>NUCLEOTIDE SEQUENCE</scope>
    <source>
        <strain evidence="1">JCM 4790</strain>
    </source>
</reference>
<dbReference type="Gene3D" id="1.10.490.110">
    <property type="entry name" value="Uncharacterized conserved protein DUF2267"/>
    <property type="match status" value="1"/>
</dbReference>
<dbReference type="InterPro" id="IPR038282">
    <property type="entry name" value="DUF2267_sf"/>
</dbReference>
<evidence type="ECO:0000313" key="2">
    <source>
        <dbReference type="Proteomes" id="UP000619244"/>
    </source>
</evidence>
<comment type="caution">
    <text evidence="1">The sequence shown here is derived from an EMBL/GenBank/DDBJ whole genome shotgun (WGS) entry which is preliminary data.</text>
</comment>
<sequence>MYVHVRRVPGVRTAYGPRTAVTHRENRENEDVRTVHHDELIGKVQALAQLPDRGSAEHVTRAVLTTLAERVPGGLADHLAAQLPPALGSVVAADEDRVRSSTAGEGFDATVFAGGVAARAGTDEDHAVRESAAVLEVLDAAVAPELMERIARALPPDIRELLPVGRADDPDV</sequence>
<proteinExistence type="predicted"/>
<dbReference type="AlphaFoldDB" id="A0A918NS15"/>
<evidence type="ECO:0008006" key="3">
    <source>
        <dbReference type="Google" id="ProtNLM"/>
    </source>
</evidence>
<dbReference type="InterPro" id="IPR018727">
    <property type="entry name" value="DUF2267"/>
</dbReference>